<evidence type="ECO:0000313" key="1">
    <source>
        <dbReference type="EMBL" id="ACL59117.1"/>
    </source>
</evidence>
<accession>B8IA54</accession>
<dbReference type="HOGENOM" id="CLU_067783_0_0_5"/>
<gene>
    <name evidence="1" type="ordered locus">Mnod_4241</name>
</gene>
<keyword evidence="2" id="KW-1185">Reference proteome</keyword>
<dbReference type="Proteomes" id="UP000008207">
    <property type="component" value="Chromosome"/>
</dbReference>
<proteinExistence type="predicted"/>
<organism evidence="1 2">
    <name type="scientific">Methylobacterium nodulans (strain LMG 21967 / CNCM I-2342 / ORS 2060)</name>
    <dbReference type="NCBI Taxonomy" id="460265"/>
    <lineage>
        <taxon>Bacteria</taxon>
        <taxon>Pseudomonadati</taxon>
        <taxon>Pseudomonadota</taxon>
        <taxon>Alphaproteobacteria</taxon>
        <taxon>Hyphomicrobiales</taxon>
        <taxon>Methylobacteriaceae</taxon>
        <taxon>Methylobacterium</taxon>
    </lineage>
</organism>
<dbReference type="eggNOG" id="COG1974">
    <property type="taxonomic scope" value="Bacteria"/>
</dbReference>
<dbReference type="EMBL" id="CP001349">
    <property type="protein sequence ID" value="ACL59117.1"/>
    <property type="molecule type" value="Genomic_DNA"/>
</dbReference>
<protein>
    <recommendedName>
        <fullName evidence="3">Peptidase S24/S26A/S26B/S26C domain-containing protein</fullName>
    </recommendedName>
</protein>
<dbReference type="KEGG" id="mno:Mnod_4241"/>
<dbReference type="AlphaFoldDB" id="B8IA54"/>
<evidence type="ECO:0008006" key="3">
    <source>
        <dbReference type="Google" id="ProtNLM"/>
    </source>
</evidence>
<sequence>MIGEELHRALVAPEIQIAAACDNVELVSVLEEAPAYGCPLQPCRGAVEACQAKDVFSAIHTEASDPTHSASVQIPRMSTALLPLANGRVGGHSTAMELREILERIERRLEATGLSERAASEKAGKPDAIRNLRRALEKDGRQGVSTATLNALAPVLGTTSVWLFAGAGPEEPAKAPSSGSTSISSAAGGEEIVQATQPAVRVLYGGFVEAGSYREISEFIDVPPEDIFLPPDSEYPRVQQVAFDVRGDSMNALTPRPILRGDRVVALDFEGLHGRVALHTGMVVIVQQSREGGHLVERSVKQLEVYEDRYEFHPRSTVSRYKPIVVPHSMEADDGREVRILAWARSVLNKL</sequence>
<dbReference type="Gene3D" id="2.10.109.10">
    <property type="entry name" value="Umud Fragment, subunit A"/>
    <property type="match status" value="1"/>
</dbReference>
<reference evidence="1 2" key="1">
    <citation type="submission" date="2009-01" db="EMBL/GenBank/DDBJ databases">
        <title>Complete sequence of chromosome of Methylobacterium nodulans ORS 2060.</title>
        <authorList>
            <consortium name="US DOE Joint Genome Institute"/>
            <person name="Lucas S."/>
            <person name="Copeland A."/>
            <person name="Lapidus A."/>
            <person name="Glavina del Rio T."/>
            <person name="Dalin E."/>
            <person name="Tice H."/>
            <person name="Bruce D."/>
            <person name="Goodwin L."/>
            <person name="Pitluck S."/>
            <person name="Sims D."/>
            <person name="Brettin T."/>
            <person name="Detter J.C."/>
            <person name="Han C."/>
            <person name="Larimer F."/>
            <person name="Land M."/>
            <person name="Hauser L."/>
            <person name="Kyrpides N."/>
            <person name="Ivanova N."/>
            <person name="Marx C.J."/>
            <person name="Richardson P."/>
        </authorList>
    </citation>
    <scope>NUCLEOTIDE SEQUENCE [LARGE SCALE GENOMIC DNA]</scope>
    <source>
        <strain evidence="2">LMG 21967 / CNCM I-2342 / ORS 2060</strain>
    </source>
</reference>
<dbReference type="STRING" id="460265.Mnod_4241"/>
<evidence type="ECO:0000313" key="2">
    <source>
        <dbReference type="Proteomes" id="UP000008207"/>
    </source>
</evidence>
<name>B8IA54_METNO</name>